<feature type="transmembrane region" description="Helical" evidence="1">
    <location>
        <begin position="54"/>
        <end position="76"/>
    </location>
</feature>
<reference evidence="2 3" key="1">
    <citation type="submission" date="2019-10" db="EMBL/GenBank/DDBJ databases">
        <title>Complete genome sequences for adaption low water activity.</title>
        <authorList>
            <person name="Zhao L."/>
            <person name="Zhong J."/>
        </authorList>
    </citation>
    <scope>NUCLEOTIDE SEQUENCE [LARGE SCALE GENOMIC DNA]</scope>
    <source>
        <strain evidence="2 3">FDU301</strain>
    </source>
</reference>
<protein>
    <submittedName>
        <fullName evidence="2">Uncharacterized protein</fullName>
    </submittedName>
</protein>
<feature type="transmembrane region" description="Helical" evidence="1">
    <location>
        <begin position="88"/>
        <end position="106"/>
    </location>
</feature>
<evidence type="ECO:0000256" key="1">
    <source>
        <dbReference type="SAM" id="Phobius"/>
    </source>
</evidence>
<dbReference type="EMBL" id="CP045272">
    <property type="protein sequence ID" value="QJX76183.1"/>
    <property type="molecule type" value="Genomic_DNA"/>
</dbReference>
<keyword evidence="1" id="KW-0812">Transmembrane</keyword>
<keyword evidence="1" id="KW-1133">Transmembrane helix</keyword>
<accession>A0A6M6DN11</accession>
<proteinExistence type="predicted"/>
<dbReference type="AlphaFoldDB" id="A0A6M6DN11"/>
<name>A0A6M6DN11_PRIMG</name>
<evidence type="ECO:0000313" key="3">
    <source>
        <dbReference type="Proteomes" id="UP000501076"/>
    </source>
</evidence>
<evidence type="ECO:0000313" key="2">
    <source>
        <dbReference type="EMBL" id="QJX76183.1"/>
    </source>
</evidence>
<keyword evidence="1" id="KW-0472">Membrane</keyword>
<sequence length="277" mass="32372">MNNYKNDNSARRYIAHVSIFGTTQIHLRNPYIIAWWSAAFPGFGHLLLSKYLRGFVLFIWEVVINIKSHVNLAMIYSFQGNIDMAKDVLNTRWLLIYIPVYIFAIWDSYRTTVDLNRIYVLAERENHRFNTFSIGAMEINYLDKRNPILSVFWSLVMPGLGQLYIHRIIGAFFVIIWAVVFFYYSHLLEGISLLFLGEIKQATAVLNKEWLLFFPSLYGFATFDSYINTVENNKLAEKVQKNFFEKTYQHPSFCIGTRKKGGVKTCRSFLHLNTPVT</sequence>
<feature type="transmembrane region" description="Helical" evidence="1">
    <location>
        <begin position="164"/>
        <end position="184"/>
    </location>
</feature>
<dbReference type="Proteomes" id="UP000501076">
    <property type="component" value="Chromosome"/>
</dbReference>
<dbReference type="RefSeq" id="WP_171776750.1">
    <property type="nucleotide sequence ID" value="NZ_CP045272.1"/>
</dbReference>
<gene>
    <name evidence="2" type="ORF">FDZ14_08205</name>
</gene>
<organism evidence="2 3">
    <name type="scientific">Priestia megaterium</name>
    <name type="common">Bacillus megaterium</name>
    <dbReference type="NCBI Taxonomy" id="1404"/>
    <lineage>
        <taxon>Bacteria</taxon>
        <taxon>Bacillati</taxon>
        <taxon>Bacillota</taxon>
        <taxon>Bacilli</taxon>
        <taxon>Bacillales</taxon>
        <taxon>Bacillaceae</taxon>
        <taxon>Priestia</taxon>
    </lineage>
</organism>